<dbReference type="PANTHER" id="PTHR24015">
    <property type="entry name" value="OS07G0578800 PROTEIN-RELATED"/>
    <property type="match status" value="1"/>
</dbReference>
<dbReference type="Proteomes" id="UP000631114">
    <property type="component" value="Unassembled WGS sequence"/>
</dbReference>
<evidence type="ECO:0000313" key="3">
    <source>
        <dbReference type="EMBL" id="KAF9601247.1"/>
    </source>
</evidence>
<dbReference type="Gene3D" id="1.25.40.10">
    <property type="entry name" value="Tetratricopeptide repeat domain"/>
    <property type="match status" value="2"/>
</dbReference>
<dbReference type="AlphaFoldDB" id="A0A835HMV8"/>
<reference evidence="3 4" key="1">
    <citation type="submission" date="2020-10" db="EMBL/GenBank/DDBJ databases">
        <title>The Coptis chinensis genome and diversification of protoberbering-type alkaloids.</title>
        <authorList>
            <person name="Wang B."/>
            <person name="Shu S."/>
            <person name="Song C."/>
            <person name="Liu Y."/>
        </authorList>
    </citation>
    <scope>NUCLEOTIDE SEQUENCE [LARGE SCALE GENOMIC DNA]</scope>
    <source>
        <strain evidence="3">HL-2020</strain>
        <tissue evidence="3">Leaf</tissue>
    </source>
</reference>
<dbReference type="GO" id="GO:0003723">
    <property type="term" value="F:RNA binding"/>
    <property type="evidence" value="ECO:0007669"/>
    <property type="project" value="InterPro"/>
</dbReference>
<feature type="repeat" description="PPR" evidence="2">
    <location>
        <begin position="109"/>
        <end position="143"/>
    </location>
</feature>
<accession>A0A835HMV8</accession>
<dbReference type="EMBL" id="JADFTS010000006">
    <property type="protein sequence ID" value="KAF9601247.1"/>
    <property type="molecule type" value="Genomic_DNA"/>
</dbReference>
<dbReference type="GO" id="GO:0009451">
    <property type="term" value="P:RNA modification"/>
    <property type="evidence" value="ECO:0007669"/>
    <property type="project" value="InterPro"/>
</dbReference>
<protein>
    <recommendedName>
        <fullName evidence="5">Pentatricopeptide repeat-containing protein</fullName>
    </recommendedName>
</protein>
<evidence type="ECO:0000256" key="1">
    <source>
        <dbReference type="ARBA" id="ARBA00022737"/>
    </source>
</evidence>
<feature type="repeat" description="PPR" evidence="2">
    <location>
        <begin position="3"/>
        <end position="33"/>
    </location>
</feature>
<dbReference type="OrthoDB" id="9990610at2759"/>
<evidence type="ECO:0000313" key="4">
    <source>
        <dbReference type="Proteomes" id="UP000631114"/>
    </source>
</evidence>
<keyword evidence="4" id="KW-1185">Reference proteome</keyword>
<dbReference type="InterPro" id="IPR011990">
    <property type="entry name" value="TPR-like_helical_dom_sf"/>
</dbReference>
<dbReference type="Pfam" id="PF01535">
    <property type="entry name" value="PPR"/>
    <property type="match status" value="3"/>
</dbReference>
<keyword evidence="1" id="KW-0677">Repeat</keyword>
<organism evidence="3 4">
    <name type="scientific">Coptis chinensis</name>
    <dbReference type="NCBI Taxonomy" id="261450"/>
    <lineage>
        <taxon>Eukaryota</taxon>
        <taxon>Viridiplantae</taxon>
        <taxon>Streptophyta</taxon>
        <taxon>Embryophyta</taxon>
        <taxon>Tracheophyta</taxon>
        <taxon>Spermatophyta</taxon>
        <taxon>Magnoliopsida</taxon>
        <taxon>Ranunculales</taxon>
        <taxon>Ranunculaceae</taxon>
        <taxon>Coptidoideae</taxon>
        <taxon>Coptis</taxon>
    </lineage>
</organism>
<evidence type="ECO:0008006" key="5">
    <source>
        <dbReference type="Google" id="ProtNLM"/>
    </source>
</evidence>
<feature type="repeat" description="PPR" evidence="2">
    <location>
        <begin position="37"/>
        <end position="71"/>
    </location>
</feature>
<dbReference type="PROSITE" id="PS51375">
    <property type="entry name" value="PPR"/>
    <property type="match status" value="3"/>
</dbReference>
<proteinExistence type="predicted"/>
<evidence type="ECO:0000256" key="2">
    <source>
        <dbReference type="PROSITE-ProRule" id="PRU00708"/>
    </source>
</evidence>
<gene>
    <name evidence="3" type="ORF">IFM89_018357</name>
</gene>
<sequence>MSRMFVCNAFVAMYARCGELDEAVKVFDEVSQRGISDVMSWNSIVGAFVRSGEVGRALNMFGGMNSRGVGLRADVASLVNILLACAYVGELMQGKQVHGYAVRSCLFEDVFVCNALVAMYARCGKLDEAVKVFDEVSQRGISDVVSWNSIVGAFVRRNLHSMSFASLLNSSVDRFFKIS</sequence>
<dbReference type="NCBIfam" id="TIGR00756">
    <property type="entry name" value="PPR"/>
    <property type="match status" value="3"/>
</dbReference>
<dbReference type="PANTHER" id="PTHR24015:SF548">
    <property type="entry name" value="OS08G0340900 PROTEIN"/>
    <property type="match status" value="1"/>
</dbReference>
<dbReference type="InterPro" id="IPR002885">
    <property type="entry name" value="PPR_rpt"/>
</dbReference>
<dbReference type="InterPro" id="IPR046960">
    <property type="entry name" value="PPR_At4g14850-like_plant"/>
</dbReference>
<name>A0A835HMV8_9MAGN</name>
<comment type="caution">
    <text evidence="3">The sequence shown here is derived from an EMBL/GenBank/DDBJ whole genome shotgun (WGS) entry which is preliminary data.</text>
</comment>